<dbReference type="RefSeq" id="WP_093993802.1">
    <property type="nucleotide sequence ID" value="NZ_FXZK01000011.1"/>
</dbReference>
<evidence type="ECO:0000313" key="8">
    <source>
        <dbReference type="Proteomes" id="UP000201613"/>
    </source>
</evidence>
<gene>
    <name evidence="7" type="primary">lptG</name>
    <name evidence="7" type="ORF">LOM8899_03788</name>
</gene>
<sequence length="364" mass="39295">MILHRYFARRFVLTILGVFAVFFMLLLFIDLIEQSRRYGDESTGFAQLLGLTLLNVPQGIYEILPLIMIISTLSLFLGLARSSEMVVTRAAGRSAIRALVAPVGVALGLGILAVALLNPIVASTTKAYEAKLDGMQGRASVLSLAADGLWLRQGSDTEQTVIRATRANLDGTELDGVTFLTFGPDGRPERRIEAASATLSGGAWILTDAKVWPLVGTRNPEAEAVLHPTLQISSTLTADQIRDSFGTPSSISIWELPQFIERLQDAGFSARRHQVFLQMELAMPVFLVAMVLIGAGFTLRHQRGGKTGVMVLAAILLSFAAYFLRNFAKILGENGEIPAILAAWAPPLAAISLSLALLLHLEDG</sequence>
<organism evidence="7 8">
    <name type="scientific">Flavimaricola marinus</name>
    <dbReference type="NCBI Taxonomy" id="1819565"/>
    <lineage>
        <taxon>Bacteria</taxon>
        <taxon>Pseudomonadati</taxon>
        <taxon>Pseudomonadota</taxon>
        <taxon>Alphaproteobacteria</taxon>
        <taxon>Rhodobacterales</taxon>
        <taxon>Paracoccaceae</taxon>
        <taxon>Flavimaricola</taxon>
    </lineage>
</organism>
<dbReference type="OrthoDB" id="9798468at2"/>
<dbReference type="GO" id="GO:0015920">
    <property type="term" value="P:lipopolysaccharide transport"/>
    <property type="evidence" value="ECO:0007669"/>
    <property type="project" value="TreeGrafter"/>
</dbReference>
<dbReference type="InterPro" id="IPR005495">
    <property type="entry name" value="LptG/LptF_permease"/>
</dbReference>
<dbReference type="Proteomes" id="UP000201613">
    <property type="component" value="Unassembled WGS sequence"/>
</dbReference>
<comment type="subcellular location">
    <subcellularLocation>
        <location evidence="1">Cell membrane</location>
        <topology evidence="1">Multi-pass membrane protein</topology>
    </subcellularLocation>
</comment>
<keyword evidence="4 6" id="KW-1133">Transmembrane helix</keyword>
<dbReference type="EMBL" id="FXZK01000011">
    <property type="protein sequence ID" value="SMY09617.1"/>
    <property type="molecule type" value="Genomic_DNA"/>
</dbReference>
<keyword evidence="8" id="KW-1185">Reference proteome</keyword>
<dbReference type="PANTHER" id="PTHR33529:SF2">
    <property type="entry name" value="LIPOPOLYSACCHARIDE EXPORT SYSTEM PERMEASE PROTEIN LPTG"/>
    <property type="match status" value="1"/>
</dbReference>
<evidence type="ECO:0000256" key="3">
    <source>
        <dbReference type="ARBA" id="ARBA00022692"/>
    </source>
</evidence>
<dbReference type="GO" id="GO:0043190">
    <property type="term" value="C:ATP-binding cassette (ABC) transporter complex"/>
    <property type="evidence" value="ECO:0007669"/>
    <property type="project" value="InterPro"/>
</dbReference>
<evidence type="ECO:0000256" key="6">
    <source>
        <dbReference type="SAM" id="Phobius"/>
    </source>
</evidence>
<feature type="transmembrane region" description="Helical" evidence="6">
    <location>
        <begin position="99"/>
        <end position="121"/>
    </location>
</feature>
<evidence type="ECO:0000313" key="7">
    <source>
        <dbReference type="EMBL" id="SMY09617.1"/>
    </source>
</evidence>
<evidence type="ECO:0000256" key="4">
    <source>
        <dbReference type="ARBA" id="ARBA00022989"/>
    </source>
</evidence>
<dbReference type="PANTHER" id="PTHR33529">
    <property type="entry name" value="SLR0882 PROTEIN-RELATED"/>
    <property type="match status" value="1"/>
</dbReference>
<keyword evidence="5 6" id="KW-0472">Membrane</keyword>
<evidence type="ECO:0000256" key="2">
    <source>
        <dbReference type="ARBA" id="ARBA00022475"/>
    </source>
</evidence>
<feature type="transmembrane region" description="Helical" evidence="6">
    <location>
        <begin position="307"/>
        <end position="325"/>
    </location>
</feature>
<keyword evidence="3 6" id="KW-0812">Transmembrane</keyword>
<dbReference type="AlphaFoldDB" id="A0A238LIR6"/>
<reference evidence="7 8" key="1">
    <citation type="submission" date="2017-05" db="EMBL/GenBank/DDBJ databases">
        <authorList>
            <person name="Song R."/>
            <person name="Chenine A.L."/>
            <person name="Ruprecht R.M."/>
        </authorList>
    </citation>
    <scope>NUCLEOTIDE SEQUENCE [LARGE SCALE GENOMIC DNA]</scope>
    <source>
        <strain evidence="7 8">CECT 8899</strain>
    </source>
</reference>
<dbReference type="NCBIfam" id="TIGR04408">
    <property type="entry name" value="LptG_lptG"/>
    <property type="match status" value="1"/>
</dbReference>
<proteinExistence type="predicted"/>
<name>A0A238LIR6_9RHOB</name>
<evidence type="ECO:0000256" key="5">
    <source>
        <dbReference type="ARBA" id="ARBA00023136"/>
    </source>
</evidence>
<evidence type="ECO:0000256" key="1">
    <source>
        <dbReference type="ARBA" id="ARBA00004651"/>
    </source>
</evidence>
<feature type="transmembrane region" description="Helical" evidence="6">
    <location>
        <begin position="281"/>
        <end position="300"/>
    </location>
</feature>
<accession>A0A238LIR6</accession>
<feature type="transmembrane region" description="Helical" evidence="6">
    <location>
        <begin position="59"/>
        <end position="79"/>
    </location>
</feature>
<protein>
    <submittedName>
        <fullName evidence="7">Lipopolysaccharide export system permease protein LptG</fullName>
    </submittedName>
</protein>
<dbReference type="InterPro" id="IPR030923">
    <property type="entry name" value="LptG"/>
</dbReference>
<dbReference type="GO" id="GO:0055085">
    <property type="term" value="P:transmembrane transport"/>
    <property type="evidence" value="ECO:0007669"/>
    <property type="project" value="InterPro"/>
</dbReference>
<keyword evidence="2" id="KW-1003">Cell membrane</keyword>
<feature type="transmembrane region" description="Helical" evidence="6">
    <location>
        <begin position="12"/>
        <end position="32"/>
    </location>
</feature>
<feature type="transmembrane region" description="Helical" evidence="6">
    <location>
        <begin position="337"/>
        <end position="359"/>
    </location>
</feature>
<dbReference type="Pfam" id="PF03739">
    <property type="entry name" value="LptF_LptG"/>
    <property type="match status" value="1"/>
</dbReference>